<dbReference type="EMBL" id="CABPRJ010001946">
    <property type="protein sequence ID" value="VVC42339.1"/>
    <property type="molecule type" value="Genomic_DNA"/>
</dbReference>
<feature type="non-terminal residue" evidence="1">
    <location>
        <position position="1"/>
    </location>
</feature>
<gene>
    <name evidence="1" type="ORF">CINCED_3A011368</name>
</gene>
<dbReference type="Proteomes" id="UP000325440">
    <property type="component" value="Unassembled WGS sequence"/>
</dbReference>
<accession>A0A5E4NC98</accession>
<evidence type="ECO:0000313" key="1">
    <source>
        <dbReference type="EMBL" id="VVC42339.1"/>
    </source>
</evidence>
<keyword evidence="2" id="KW-1185">Reference proteome</keyword>
<evidence type="ECO:0000313" key="2">
    <source>
        <dbReference type="Proteomes" id="UP000325440"/>
    </source>
</evidence>
<organism evidence="1 2">
    <name type="scientific">Cinara cedri</name>
    <dbReference type="NCBI Taxonomy" id="506608"/>
    <lineage>
        <taxon>Eukaryota</taxon>
        <taxon>Metazoa</taxon>
        <taxon>Ecdysozoa</taxon>
        <taxon>Arthropoda</taxon>
        <taxon>Hexapoda</taxon>
        <taxon>Insecta</taxon>
        <taxon>Pterygota</taxon>
        <taxon>Neoptera</taxon>
        <taxon>Paraneoptera</taxon>
        <taxon>Hemiptera</taxon>
        <taxon>Sternorrhyncha</taxon>
        <taxon>Aphidomorpha</taxon>
        <taxon>Aphidoidea</taxon>
        <taxon>Aphididae</taxon>
        <taxon>Lachninae</taxon>
        <taxon>Cinara</taxon>
    </lineage>
</organism>
<protein>
    <submittedName>
        <fullName evidence="1">Uncharacterized protein</fullName>
    </submittedName>
</protein>
<dbReference type="OrthoDB" id="6538022at2759"/>
<reference evidence="1 2" key="1">
    <citation type="submission" date="2019-08" db="EMBL/GenBank/DDBJ databases">
        <authorList>
            <person name="Alioto T."/>
            <person name="Alioto T."/>
            <person name="Gomez Garrido J."/>
        </authorList>
    </citation>
    <scope>NUCLEOTIDE SEQUENCE [LARGE SCALE GENOMIC DNA]</scope>
</reference>
<proteinExistence type="predicted"/>
<sequence>ELCQAFINADIRLVKVQNSCLISFLKKYAAKSILDESTLRKNYIQPIYHETLKPIRNSIGDGPIWISIHETIDTDGRSIANIIIGKPDDTKSISLFL</sequence>
<dbReference type="AlphaFoldDB" id="A0A5E4NC98"/>
<name>A0A5E4NC98_9HEMI</name>